<comment type="caution">
    <text evidence="1">The sequence shown here is derived from an EMBL/GenBank/DDBJ whole genome shotgun (WGS) entry which is preliminary data.</text>
</comment>
<gene>
    <name evidence="1" type="ORF">JOE66_001789</name>
</gene>
<organism evidence="1 2">
    <name type="scientific">Subtercola frigoramans</name>
    <dbReference type="NCBI Taxonomy" id="120298"/>
    <lineage>
        <taxon>Bacteria</taxon>
        <taxon>Bacillati</taxon>
        <taxon>Actinomycetota</taxon>
        <taxon>Actinomycetes</taxon>
        <taxon>Micrococcales</taxon>
        <taxon>Microbacteriaceae</taxon>
        <taxon>Subtercola</taxon>
    </lineage>
</organism>
<dbReference type="EMBL" id="JAFBBU010000001">
    <property type="protein sequence ID" value="MBM7472155.1"/>
    <property type="molecule type" value="Genomic_DNA"/>
</dbReference>
<dbReference type="Proteomes" id="UP000776164">
    <property type="component" value="Unassembled WGS sequence"/>
</dbReference>
<evidence type="ECO:0008006" key="3">
    <source>
        <dbReference type="Google" id="ProtNLM"/>
    </source>
</evidence>
<name>A0ABS2L4X6_9MICO</name>
<accession>A0ABS2L4X6</accession>
<evidence type="ECO:0000313" key="1">
    <source>
        <dbReference type="EMBL" id="MBM7472155.1"/>
    </source>
</evidence>
<reference evidence="1 2" key="1">
    <citation type="submission" date="2021-01" db="EMBL/GenBank/DDBJ databases">
        <title>Sequencing the genomes of 1000 actinobacteria strains.</title>
        <authorList>
            <person name="Klenk H.-P."/>
        </authorList>
    </citation>
    <scope>NUCLEOTIDE SEQUENCE [LARGE SCALE GENOMIC DNA]</scope>
    <source>
        <strain evidence="1 2">DSM 13057</strain>
    </source>
</reference>
<proteinExistence type="predicted"/>
<protein>
    <recommendedName>
        <fullName evidence="3">AbiEi antitoxin C-terminal domain-containing protein</fullName>
    </recommendedName>
</protein>
<keyword evidence="2" id="KW-1185">Reference proteome</keyword>
<evidence type="ECO:0000313" key="2">
    <source>
        <dbReference type="Proteomes" id="UP000776164"/>
    </source>
</evidence>
<dbReference type="RefSeq" id="WP_205108677.1">
    <property type="nucleotide sequence ID" value="NZ_BAAAHT010000013.1"/>
</dbReference>
<sequence>MPTSLPRILASASRLNPHDFDIAELHAMRLDGETIAIDDAFTSVDEPHTLALRLGVLSSLMPARAIVECNSALWVYGALPRPPAVHSFCIPVGGNSRPVAQPRLRVREVALRSGDVVEVDGVSLTSPVRTAIDLVRLNAVFGASEAETLARLFSECSVTVEKCVERLDRSPGIPHRIRALARLNRTLEGWCA</sequence>